<dbReference type="Pfam" id="PF13561">
    <property type="entry name" value="adh_short_C2"/>
    <property type="match status" value="1"/>
</dbReference>
<dbReference type="CDD" id="cd05347">
    <property type="entry name" value="Ga5DH-like_SDR_c"/>
    <property type="match status" value="1"/>
</dbReference>
<dbReference type="AlphaFoldDB" id="A0AAJ1QXR8"/>
<sequence>MDTNKKLFDLTGKRALITGGVHGLGMAMAKGLGHAGAELIVNNYSTDMLQEAKQEYESEGLKVHTYVFDVTNDEDVKKHIDLIEKEVGPIDILINNAGIIKRVPMEDMESDDYRAVIDVNLVGPFIVSKYVGRKMIARKAGKIININSMMSELGRNTVSAYAASKGGLKMLTKNMATEWAKHNIQTNGIGPGYFATSQTAPIRVNGHPFNDFIIQRTPAARWGNPEDLAGTAVFLASSASDFVNGQIIYVDGGILATIGKPANEE</sequence>
<dbReference type="EMBL" id="CP019336">
    <property type="protein sequence ID" value="AUC23574.1"/>
    <property type="molecule type" value="Genomic_DNA"/>
</dbReference>
<evidence type="ECO:0000256" key="1">
    <source>
        <dbReference type="ARBA" id="ARBA00006484"/>
    </source>
</evidence>
<reference evidence="3 5" key="2">
    <citation type="submission" date="2017-02" db="EMBL/GenBank/DDBJ databases">
        <title>Trade-off between light-utilization and light-protection in marine flavobacteria.</title>
        <authorList>
            <person name="Kumagai Y."/>
            <person name="Yoshizawa S."/>
            <person name="Kogure K."/>
            <person name="Iwasaki W."/>
        </authorList>
    </citation>
    <scope>NUCLEOTIDE SEQUENCE [LARGE SCALE GENOMIC DNA]</scope>
    <source>
        <strain evidence="3 5">KCTC 23670</strain>
    </source>
</reference>
<dbReference type="PANTHER" id="PTHR42760:SF5">
    <property type="entry name" value="2-DEHYDRO-3-DEOXY-D-GLUCONATE 5-DEHYDROGENASE"/>
    <property type="match status" value="1"/>
</dbReference>
<comment type="similarity">
    <text evidence="1">Belongs to the short-chain dehydrogenases/reductases (SDR) family.</text>
</comment>
<dbReference type="PRINTS" id="PR00081">
    <property type="entry name" value="GDHRDH"/>
</dbReference>
<evidence type="ECO:0000313" key="3">
    <source>
        <dbReference type="EMBL" id="AUC23574.1"/>
    </source>
</evidence>
<reference evidence="4" key="3">
    <citation type="submission" date="2023-06" db="EMBL/GenBank/DDBJ databases">
        <authorList>
            <person name="Lucena T."/>
            <person name="Sun Q."/>
        </authorList>
    </citation>
    <scope>NUCLEOTIDE SEQUENCE</scope>
    <source>
        <strain evidence="4">CECT 8670</strain>
    </source>
</reference>
<evidence type="ECO:0000313" key="6">
    <source>
        <dbReference type="Proteomes" id="UP001228636"/>
    </source>
</evidence>
<proteinExistence type="inferred from homology"/>
<dbReference type="PANTHER" id="PTHR42760">
    <property type="entry name" value="SHORT-CHAIN DEHYDROGENASES/REDUCTASES FAMILY MEMBER"/>
    <property type="match status" value="1"/>
</dbReference>
<keyword evidence="2 4" id="KW-0560">Oxidoreductase</keyword>
<dbReference type="EC" id="1.1.1.69" evidence="4"/>
<dbReference type="Proteomes" id="UP001228636">
    <property type="component" value="Unassembled WGS sequence"/>
</dbReference>
<dbReference type="RefSeq" id="WP_208889601.1">
    <property type="nucleotide sequence ID" value="NZ_CP019336.1"/>
</dbReference>
<dbReference type="InterPro" id="IPR002347">
    <property type="entry name" value="SDR_fam"/>
</dbReference>
<keyword evidence="5" id="KW-1185">Reference proteome</keyword>
<name>A0AAJ1QXR8_9FLAO</name>
<evidence type="ECO:0000313" key="4">
    <source>
        <dbReference type="EMBL" id="MDN3620065.1"/>
    </source>
</evidence>
<dbReference type="EMBL" id="JAUFQH010000009">
    <property type="protein sequence ID" value="MDN3620065.1"/>
    <property type="molecule type" value="Genomic_DNA"/>
</dbReference>
<evidence type="ECO:0000256" key="2">
    <source>
        <dbReference type="ARBA" id="ARBA00023002"/>
    </source>
</evidence>
<dbReference type="FunFam" id="3.40.50.720:FF:000173">
    <property type="entry name" value="3-oxoacyl-[acyl-carrier protein] reductase"/>
    <property type="match status" value="1"/>
</dbReference>
<organism evidence="4 6">
    <name type="scientific">Polaribacter sejongensis</name>
    <dbReference type="NCBI Taxonomy" id="985043"/>
    <lineage>
        <taxon>Bacteria</taxon>
        <taxon>Pseudomonadati</taxon>
        <taxon>Bacteroidota</taxon>
        <taxon>Flavobacteriia</taxon>
        <taxon>Flavobacteriales</taxon>
        <taxon>Flavobacteriaceae</taxon>
    </lineage>
</organism>
<dbReference type="Proteomes" id="UP000232721">
    <property type="component" value="Chromosome"/>
</dbReference>
<dbReference type="Gene3D" id="3.40.50.720">
    <property type="entry name" value="NAD(P)-binding Rossmann-like Domain"/>
    <property type="match status" value="1"/>
</dbReference>
<dbReference type="NCBIfam" id="NF005488">
    <property type="entry name" value="PRK07097.1"/>
    <property type="match status" value="1"/>
</dbReference>
<dbReference type="PROSITE" id="PS00061">
    <property type="entry name" value="ADH_SHORT"/>
    <property type="match status" value="1"/>
</dbReference>
<dbReference type="SUPFAM" id="SSF51735">
    <property type="entry name" value="NAD(P)-binding Rossmann-fold domains"/>
    <property type="match status" value="1"/>
</dbReference>
<reference evidence="4 6" key="1">
    <citation type="journal article" date="2014" name="Int. J. Syst. Evol. Microbiol.">
        <title>Complete genome sequence of Corynebacterium casei LMG S-19264T (=DSM 44701T), isolated from a smear-ripened cheese.</title>
        <authorList>
            <consortium name="US DOE Joint Genome Institute (JGI-PGF)"/>
            <person name="Walter F."/>
            <person name="Albersmeier A."/>
            <person name="Kalinowski J."/>
            <person name="Ruckert C."/>
        </authorList>
    </citation>
    <scope>NUCLEOTIDE SEQUENCE [LARGE SCALE GENOMIC DNA]</scope>
    <source>
        <strain evidence="4 6">CECT 8670</strain>
    </source>
</reference>
<gene>
    <name evidence="3" type="ORF">BTO15_16345</name>
    <name evidence="4" type="ORF">QWY81_11430</name>
</gene>
<dbReference type="GO" id="GO:0008874">
    <property type="term" value="F:gluconate 5-dehydrogenase activity"/>
    <property type="evidence" value="ECO:0007669"/>
    <property type="project" value="UniProtKB-EC"/>
</dbReference>
<dbReference type="InterPro" id="IPR020904">
    <property type="entry name" value="Sc_DH/Rdtase_CS"/>
</dbReference>
<dbReference type="InterPro" id="IPR036291">
    <property type="entry name" value="NAD(P)-bd_dom_sf"/>
</dbReference>
<protein>
    <submittedName>
        <fullName evidence="4">Gluconate 5-dehydrogenase</fullName>
        <ecNumber evidence="4">1.1.1.69</ecNumber>
    </submittedName>
</protein>
<dbReference type="PRINTS" id="PR00080">
    <property type="entry name" value="SDRFAMILY"/>
</dbReference>
<accession>A0AAJ1QXR8</accession>
<evidence type="ECO:0000313" key="5">
    <source>
        <dbReference type="Proteomes" id="UP000232721"/>
    </source>
</evidence>